<accession>A0AAD4Z7U0</accession>
<dbReference type="AlphaFoldDB" id="A0AAD4Z7U0"/>
<gene>
    <name evidence="1" type="ORF">L3X38_026264</name>
</gene>
<evidence type="ECO:0000313" key="2">
    <source>
        <dbReference type="Proteomes" id="UP001054821"/>
    </source>
</evidence>
<evidence type="ECO:0000313" key="1">
    <source>
        <dbReference type="EMBL" id="KAI5336130.1"/>
    </source>
</evidence>
<protein>
    <submittedName>
        <fullName evidence="1">Uncharacterized protein</fullName>
    </submittedName>
</protein>
<organism evidence="1 2">
    <name type="scientific">Prunus dulcis</name>
    <name type="common">Almond</name>
    <name type="synonym">Amygdalus dulcis</name>
    <dbReference type="NCBI Taxonomy" id="3755"/>
    <lineage>
        <taxon>Eukaryota</taxon>
        <taxon>Viridiplantae</taxon>
        <taxon>Streptophyta</taxon>
        <taxon>Embryophyta</taxon>
        <taxon>Tracheophyta</taxon>
        <taxon>Spermatophyta</taxon>
        <taxon>Magnoliopsida</taxon>
        <taxon>eudicotyledons</taxon>
        <taxon>Gunneridae</taxon>
        <taxon>Pentapetalae</taxon>
        <taxon>rosids</taxon>
        <taxon>fabids</taxon>
        <taxon>Rosales</taxon>
        <taxon>Rosaceae</taxon>
        <taxon>Amygdaloideae</taxon>
        <taxon>Amygdaleae</taxon>
        <taxon>Prunus</taxon>
    </lineage>
</organism>
<dbReference type="Proteomes" id="UP001054821">
    <property type="component" value="Chromosome 4"/>
</dbReference>
<reference evidence="1 2" key="1">
    <citation type="journal article" date="2022" name="G3 (Bethesda)">
        <title>Whole-genome sequence and methylome profiling of the almond [Prunus dulcis (Mill.) D.A. Webb] cultivar 'Nonpareil'.</title>
        <authorList>
            <person name="D'Amico-Willman K.M."/>
            <person name="Ouma W.Z."/>
            <person name="Meulia T."/>
            <person name="Sideli G.M."/>
            <person name="Gradziel T.M."/>
            <person name="Fresnedo-Ramirez J."/>
        </authorList>
    </citation>
    <scope>NUCLEOTIDE SEQUENCE [LARGE SCALE GENOMIC DNA]</scope>
    <source>
        <strain evidence="1">Clone GOH B32 T37-40</strain>
    </source>
</reference>
<keyword evidence="2" id="KW-1185">Reference proteome</keyword>
<sequence>MSQRSHGNTCLSATRDTCLALPCLALPCVGMPCPRCGLDPCVALPLHCSSFKAFRESEALAYCAHNVVYTKPLKPCVGLLFACRGFGFRWHALACGGLAF</sequence>
<name>A0AAD4Z7U0_PRUDU</name>
<comment type="caution">
    <text evidence="1">The sequence shown here is derived from an EMBL/GenBank/DDBJ whole genome shotgun (WGS) entry which is preliminary data.</text>
</comment>
<proteinExistence type="predicted"/>
<dbReference type="EMBL" id="JAJFAZ020000004">
    <property type="protein sequence ID" value="KAI5336130.1"/>
    <property type="molecule type" value="Genomic_DNA"/>
</dbReference>